<dbReference type="Pfam" id="PF02996">
    <property type="entry name" value="Prefoldin"/>
    <property type="match status" value="1"/>
</dbReference>
<proteinExistence type="inferred from homology"/>
<dbReference type="InterPro" id="IPR011599">
    <property type="entry name" value="PFD_alpha_archaea"/>
</dbReference>
<evidence type="ECO:0000313" key="3">
    <source>
        <dbReference type="Proteomes" id="UP001498421"/>
    </source>
</evidence>
<dbReference type="PANTHER" id="PTHR12674:SF2">
    <property type="entry name" value="PREFOLDIN SUBUNIT 5"/>
    <property type="match status" value="1"/>
</dbReference>
<dbReference type="CDD" id="cd23157">
    <property type="entry name" value="Prefoldin_5"/>
    <property type="match status" value="1"/>
</dbReference>
<organism evidence="2 3">
    <name type="scientific">Neonectria magnoliae</name>
    <dbReference type="NCBI Taxonomy" id="2732573"/>
    <lineage>
        <taxon>Eukaryota</taxon>
        <taxon>Fungi</taxon>
        <taxon>Dikarya</taxon>
        <taxon>Ascomycota</taxon>
        <taxon>Pezizomycotina</taxon>
        <taxon>Sordariomycetes</taxon>
        <taxon>Hypocreomycetidae</taxon>
        <taxon>Hypocreales</taxon>
        <taxon>Nectriaceae</taxon>
        <taxon>Neonectria</taxon>
    </lineage>
</organism>
<accession>A0ABR1I1N2</accession>
<evidence type="ECO:0000313" key="2">
    <source>
        <dbReference type="EMBL" id="KAK7426857.1"/>
    </source>
</evidence>
<dbReference type="Gene3D" id="1.10.287.370">
    <property type="match status" value="1"/>
</dbReference>
<dbReference type="SUPFAM" id="SSF46579">
    <property type="entry name" value="Prefoldin"/>
    <property type="match status" value="1"/>
</dbReference>
<dbReference type="InterPro" id="IPR009053">
    <property type="entry name" value="Prefoldin"/>
</dbReference>
<sequence length="156" mass="17196">MAGKQETINLDTLEPQQLAQVKKQLDEELEHLTSSFAQLHGAQNKFKECLRCVQARSASKEGSNSVLVPLTNSLYVRGELADADTVLVDVGTGFLVEKKLKAAEQFYKGKVNELGNNLRDLETIVQRKQTNARTIEEVLRQKIMAAQGQQGGQLGA</sequence>
<protein>
    <submittedName>
        <fullName evidence="2">Subunit of tubulin prefoldin</fullName>
    </submittedName>
</protein>
<gene>
    <name evidence="2" type="primary">GIM5</name>
    <name evidence="2" type="ORF">QQZ08_006603</name>
</gene>
<dbReference type="PANTHER" id="PTHR12674">
    <property type="entry name" value="PREFOLDIN SUBUNIT 5"/>
    <property type="match status" value="1"/>
</dbReference>
<dbReference type="NCBIfam" id="TIGR00293">
    <property type="entry name" value="prefoldin subunit alpha"/>
    <property type="match status" value="1"/>
</dbReference>
<keyword evidence="3" id="KW-1185">Reference proteome</keyword>
<name>A0ABR1I1N2_9HYPO</name>
<dbReference type="Proteomes" id="UP001498421">
    <property type="component" value="Unassembled WGS sequence"/>
</dbReference>
<comment type="similarity">
    <text evidence="1">Belongs to the prefoldin subunit alpha family.</text>
</comment>
<reference evidence="2 3" key="1">
    <citation type="journal article" date="2025" name="Microbiol. Resour. Announc.">
        <title>Draft genome sequences for Neonectria magnoliae and Neonectria punicea, canker pathogens of Liriodendron tulipifera and Acer saccharum in West Virginia.</title>
        <authorList>
            <person name="Petronek H.M."/>
            <person name="Kasson M.T."/>
            <person name="Metheny A.M."/>
            <person name="Stauder C.M."/>
            <person name="Lovett B."/>
            <person name="Lynch S.C."/>
            <person name="Garnas J.R."/>
            <person name="Kasson L.R."/>
            <person name="Stajich J.E."/>
        </authorList>
    </citation>
    <scope>NUCLEOTIDE SEQUENCE [LARGE SCALE GENOMIC DNA]</scope>
    <source>
        <strain evidence="2 3">NRRL 64651</strain>
    </source>
</reference>
<evidence type="ECO:0000256" key="1">
    <source>
        <dbReference type="ARBA" id="ARBA00010048"/>
    </source>
</evidence>
<dbReference type="InterPro" id="IPR004127">
    <property type="entry name" value="Prefoldin_subunit_alpha"/>
</dbReference>
<comment type="caution">
    <text evidence="2">The sequence shown here is derived from an EMBL/GenBank/DDBJ whole genome shotgun (WGS) entry which is preliminary data.</text>
</comment>
<dbReference type="EMBL" id="JAZAVK010000060">
    <property type="protein sequence ID" value="KAK7426857.1"/>
    <property type="molecule type" value="Genomic_DNA"/>
</dbReference>